<feature type="repeat" description="WD" evidence="3">
    <location>
        <begin position="1123"/>
        <end position="1156"/>
    </location>
</feature>
<dbReference type="SUPFAM" id="SSF52540">
    <property type="entry name" value="P-loop containing nucleoside triphosphate hydrolases"/>
    <property type="match status" value="1"/>
</dbReference>
<dbReference type="PROSITE" id="PS00678">
    <property type="entry name" value="WD_REPEATS_1"/>
    <property type="match status" value="5"/>
</dbReference>
<dbReference type="Pfam" id="PF00656">
    <property type="entry name" value="Peptidase_C14"/>
    <property type="match status" value="1"/>
</dbReference>
<dbReference type="Gene3D" id="3.40.50.1460">
    <property type="match status" value="1"/>
</dbReference>
<dbReference type="CDD" id="cd00200">
    <property type="entry name" value="WD40"/>
    <property type="match status" value="2"/>
</dbReference>
<feature type="repeat" description="WD" evidence="3">
    <location>
        <begin position="1353"/>
        <end position="1387"/>
    </location>
</feature>
<dbReference type="InterPro" id="IPR036322">
    <property type="entry name" value="WD40_repeat_dom_sf"/>
</dbReference>
<dbReference type="EMBL" id="BMNK01000022">
    <property type="protein sequence ID" value="GGP16982.1"/>
    <property type="molecule type" value="Genomic_DNA"/>
</dbReference>
<evidence type="ECO:0000313" key="6">
    <source>
        <dbReference type="EMBL" id="GGP16982.1"/>
    </source>
</evidence>
<dbReference type="GO" id="GO:0006508">
    <property type="term" value="P:proteolysis"/>
    <property type="evidence" value="ECO:0007669"/>
    <property type="project" value="InterPro"/>
</dbReference>
<dbReference type="PROSITE" id="PS50294">
    <property type="entry name" value="WD_REPEATS_REGION"/>
    <property type="match status" value="6"/>
</dbReference>
<proteinExistence type="predicted"/>
<evidence type="ECO:0000259" key="5">
    <source>
        <dbReference type="Pfam" id="PF20703"/>
    </source>
</evidence>
<protein>
    <recommendedName>
        <fullName evidence="8">Peptidase C14 caspase domain-containing protein</fullName>
    </recommendedName>
</protein>
<feature type="repeat" description="WD" evidence="3">
    <location>
        <begin position="1044"/>
        <end position="1066"/>
    </location>
</feature>
<reference evidence="6" key="2">
    <citation type="submission" date="2020-09" db="EMBL/GenBank/DDBJ databases">
        <authorList>
            <person name="Sun Q."/>
            <person name="Zhou Y."/>
        </authorList>
    </citation>
    <scope>NUCLEOTIDE SEQUENCE</scope>
    <source>
        <strain evidence="6">CGMCC 4.7430</strain>
    </source>
</reference>
<dbReference type="SMART" id="SM00320">
    <property type="entry name" value="WD40"/>
    <property type="match status" value="13"/>
</dbReference>
<dbReference type="RefSeq" id="WP_189144255.1">
    <property type="nucleotide sequence ID" value="NZ_BMNK01000022.1"/>
</dbReference>
<reference evidence="6" key="1">
    <citation type="journal article" date="2014" name="Int. J. Syst. Evol. Microbiol.">
        <title>Complete genome sequence of Corynebacterium casei LMG S-19264T (=DSM 44701T), isolated from a smear-ripened cheese.</title>
        <authorList>
            <consortium name="US DOE Joint Genome Institute (JGI-PGF)"/>
            <person name="Walter F."/>
            <person name="Albersmeier A."/>
            <person name="Kalinowski J."/>
            <person name="Ruckert C."/>
        </authorList>
    </citation>
    <scope>NUCLEOTIDE SEQUENCE</scope>
    <source>
        <strain evidence="6">CGMCC 4.7430</strain>
    </source>
</reference>
<dbReference type="Pfam" id="PF20703">
    <property type="entry name" value="nSTAND1"/>
    <property type="match status" value="1"/>
</dbReference>
<feature type="repeat" description="WD" evidence="3">
    <location>
        <begin position="1228"/>
        <end position="1259"/>
    </location>
</feature>
<evidence type="ECO:0000256" key="3">
    <source>
        <dbReference type="PROSITE-ProRule" id="PRU00221"/>
    </source>
</evidence>
<comment type="caution">
    <text evidence="6">The sequence shown here is derived from an EMBL/GenBank/DDBJ whole genome shotgun (WGS) entry which is preliminary data.</text>
</comment>
<dbReference type="InterPro" id="IPR011600">
    <property type="entry name" value="Pept_C14_caspase"/>
</dbReference>
<dbReference type="InterPro" id="IPR027417">
    <property type="entry name" value="P-loop_NTPase"/>
</dbReference>
<evidence type="ECO:0008006" key="8">
    <source>
        <dbReference type="Google" id="ProtNLM"/>
    </source>
</evidence>
<gene>
    <name evidence="6" type="ORF">GCM10012278_82970</name>
</gene>
<dbReference type="NCBIfam" id="NF047832">
    <property type="entry name" value="caspase_w_EACC1"/>
    <property type="match status" value="1"/>
</dbReference>
<evidence type="ECO:0000256" key="1">
    <source>
        <dbReference type="ARBA" id="ARBA00022574"/>
    </source>
</evidence>
<dbReference type="InterPro" id="IPR019775">
    <property type="entry name" value="WD40_repeat_CS"/>
</dbReference>
<feature type="repeat" description="WD" evidence="3">
    <location>
        <begin position="946"/>
        <end position="979"/>
    </location>
</feature>
<dbReference type="PRINTS" id="PR00320">
    <property type="entry name" value="GPROTEINBRPT"/>
</dbReference>
<dbReference type="PANTHER" id="PTHR19879:SF9">
    <property type="entry name" value="TRANSCRIPTION INITIATION FACTOR TFIID SUBUNIT 5"/>
    <property type="match status" value="1"/>
</dbReference>
<dbReference type="SUPFAM" id="SSF50978">
    <property type="entry name" value="WD40 repeat-like"/>
    <property type="match status" value="3"/>
</dbReference>
<organism evidence="6 7">
    <name type="scientific">Nonomuraea glycinis</name>
    <dbReference type="NCBI Taxonomy" id="2047744"/>
    <lineage>
        <taxon>Bacteria</taxon>
        <taxon>Bacillati</taxon>
        <taxon>Actinomycetota</taxon>
        <taxon>Actinomycetes</taxon>
        <taxon>Streptosporangiales</taxon>
        <taxon>Streptosporangiaceae</taxon>
        <taxon>Nonomuraea</taxon>
    </lineage>
</organism>
<dbReference type="GO" id="GO:0004197">
    <property type="term" value="F:cysteine-type endopeptidase activity"/>
    <property type="evidence" value="ECO:0007669"/>
    <property type="project" value="InterPro"/>
</dbReference>
<dbReference type="InterPro" id="IPR015943">
    <property type="entry name" value="WD40/YVTN_repeat-like_dom_sf"/>
</dbReference>
<dbReference type="Gene3D" id="2.130.10.10">
    <property type="entry name" value="YVTN repeat-like/Quinoprotein amine dehydrogenase"/>
    <property type="match status" value="5"/>
</dbReference>
<evidence type="ECO:0000256" key="2">
    <source>
        <dbReference type="ARBA" id="ARBA00022737"/>
    </source>
</evidence>
<dbReference type="InterPro" id="IPR049052">
    <property type="entry name" value="nSTAND1"/>
</dbReference>
<feature type="domain" description="Peptidase C14 caspase" evidence="4">
    <location>
        <begin position="15"/>
        <end position="206"/>
    </location>
</feature>
<feature type="repeat" description="WD" evidence="3">
    <location>
        <begin position="751"/>
        <end position="792"/>
    </location>
</feature>
<dbReference type="Gene3D" id="3.40.50.300">
    <property type="entry name" value="P-loop containing nucleotide triphosphate hydrolases"/>
    <property type="match status" value="1"/>
</dbReference>
<feature type="repeat" description="WD" evidence="3">
    <location>
        <begin position="1263"/>
        <end position="1304"/>
    </location>
</feature>
<name>A0A918EAD1_9ACTN</name>
<dbReference type="Proteomes" id="UP000660745">
    <property type="component" value="Unassembled WGS sequence"/>
</dbReference>
<evidence type="ECO:0000259" key="4">
    <source>
        <dbReference type="Pfam" id="PF00656"/>
    </source>
</evidence>
<evidence type="ECO:0000313" key="7">
    <source>
        <dbReference type="Proteomes" id="UP000660745"/>
    </source>
</evidence>
<feature type="repeat" description="WD" evidence="3">
    <location>
        <begin position="1308"/>
        <end position="1349"/>
    </location>
</feature>
<accession>A0A918EAD1</accession>
<dbReference type="Pfam" id="PF00400">
    <property type="entry name" value="WD40"/>
    <property type="match status" value="9"/>
</dbReference>
<dbReference type="InterPro" id="IPR020472">
    <property type="entry name" value="WD40_PAC1"/>
</dbReference>
<keyword evidence="1 3" id="KW-0853">WD repeat</keyword>
<dbReference type="PROSITE" id="PS50082">
    <property type="entry name" value="WD_REPEATS_2"/>
    <property type="match status" value="8"/>
</dbReference>
<feature type="domain" description="Novel STAND NTPase 1" evidence="5">
    <location>
        <begin position="273"/>
        <end position="620"/>
    </location>
</feature>
<dbReference type="InterPro" id="IPR001680">
    <property type="entry name" value="WD40_rpt"/>
</dbReference>
<sequence>MATEPTLLLGASGARALIVGSGSYVDGSRLTPVPSVATTVEDLAACLTGVGGLDPAHLVTLVDPADPATVLAALIKAMDGASDVFFFYYVGHGLQDDQGEDLHLATHATNKSVDAVPLLETLPYATLKRTLARCPAERVVVTLDCCFSGMAEAPRGNGSYRGFDNVRAPGAYLLASSSHHLRSFAPLGDRHTAFSGELIRVLTEGDPTGPPLLTLDYLYRFLVRSLPAKGFPLPYREVADLGDRVPLAPNPAYLAEDPPPPPPLVDGNDQESPYRGLASFGPEDTALFFGREEATAKLVDRALRESLLVVTGPSGSGKSSLLRAGLAPELARLGLQCMIMVPGGDPLGELDRRLPHDELPDRAVIIVDQLEELFTAPVTDAERAAFLRKLTDLPATVVLSLRSDFFGACTTFPELERAMGRPLLVTPLTAVQQREAIEGPTRVAGLSMEEGLVDLLLEDLAGSSGIGTLPLLSHALLETWRHRDGRILTLAAYRAVGGIRRSLAVTADATLGDLLGAEQEIAHRLMLRLVYVGEVAETRRRLPLSQLPPDPDAVERVVLAKFVQARLVTVTEDTAEIAHEALIQAWPQLQNWISNDRARILAAQRLAEDAEIWHRHNRDPAYLYSGRRLAAAEAAIPADQFHDLPGPALDFLRQGITQSAWQRRLRRGAVTILAISLVCALGAGFAALRLAAQNAQERDLAVAGQLAGSTNTLSDLTLRAQLGLTAFRIADTPETKGALIAAAHLNPGMRIAGQNGSVSRLAFAPDGVTLATGSQDSSVRLWNVKNPSQPDLTSTVKSSIGGITGLAFSGDGKLMAVSGLYWTIELWDVSNLSHPVLLSRLNASGAGGKAPSEALDKVARYSVVAFSPRLRILATSFVRYSGETTVKLWDVDDPRKPIGRDVLSSKSSVGTLAISADSILAIGRADGTTALYDVGDTTDPRRVGTLRGHAGAVRAVAFDSAGDTLATASDDKTVRLWDVGKPSLPTYISRMEGFADGVSGVAITGDGHYAATKSGTSISVWDISDRLQSRHMSAITQYGGATDIVFRPDGGLFATGSDDALVRLWNTADIQALGGLGRLYSGGNLMQVAFTRNGRMLANASGNGSVELADTTDPLHPIPLAILKGQSSWIKGVALHPDGKFLATASSDGTSQLWDIHDVSRPVAVSVIKTATLPGTSPSLSGVSLSHDRHLLALSHGIMAELWDVTDLRHPVVKAQWAAHRQNLGGGVAFSPVGPVLATGSDDFTIKLWDVRDAGHPKELATLHGHTAKLITMAFSGDGKTMATGGVDGTVRVWDVTHTSSPKIIGVLRGHTRAVFALALSHDGKRLASGSQDQSVRVWDFHNSAQPTLYAVFREHGASVGAIAFTQGDRFLATGASNSSLRLWRLDPYWAAQQICKVSGAALSREEWQVYVPGRDYTPPCSP</sequence>
<keyword evidence="7" id="KW-1185">Reference proteome</keyword>
<keyword evidence="2" id="KW-0677">Repeat</keyword>
<dbReference type="PANTHER" id="PTHR19879">
    <property type="entry name" value="TRANSCRIPTION INITIATION FACTOR TFIID"/>
    <property type="match status" value="1"/>
</dbReference>